<feature type="compositionally biased region" description="Basic and acidic residues" evidence="1">
    <location>
        <begin position="280"/>
        <end position="289"/>
    </location>
</feature>
<dbReference type="Proteomes" id="UP000683360">
    <property type="component" value="Unassembled WGS sequence"/>
</dbReference>
<organism evidence="2 3">
    <name type="scientific">Mytilus edulis</name>
    <name type="common">Blue mussel</name>
    <dbReference type="NCBI Taxonomy" id="6550"/>
    <lineage>
        <taxon>Eukaryota</taxon>
        <taxon>Metazoa</taxon>
        <taxon>Spiralia</taxon>
        <taxon>Lophotrochozoa</taxon>
        <taxon>Mollusca</taxon>
        <taxon>Bivalvia</taxon>
        <taxon>Autobranchia</taxon>
        <taxon>Pteriomorphia</taxon>
        <taxon>Mytilida</taxon>
        <taxon>Mytiloidea</taxon>
        <taxon>Mytilidae</taxon>
        <taxon>Mytilinae</taxon>
        <taxon>Mytilus</taxon>
    </lineage>
</organism>
<feature type="region of interest" description="Disordered" evidence="1">
    <location>
        <begin position="236"/>
        <end position="298"/>
    </location>
</feature>
<feature type="compositionally biased region" description="Polar residues" evidence="1">
    <location>
        <begin position="245"/>
        <end position="254"/>
    </location>
</feature>
<reference evidence="2" key="1">
    <citation type="submission" date="2021-03" db="EMBL/GenBank/DDBJ databases">
        <authorList>
            <person name="Bekaert M."/>
        </authorList>
    </citation>
    <scope>NUCLEOTIDE SEQUENCE</scope>
</reference>
<dbReference type="AlphaFoldDB" id="A0A8S3UKY2"/>
<feature type="region of interest" description="Disordered" evidence="1">
    <location>
        <begin position="314"/>
        <end position="364"/>
    </location>
</feature>
<comment type="caution">
    <text evidence="2">The sequence shown here is derived from an EMBL/GenBank/DDBJ whole genome shotgun (WGS) entry which is preliminary data.</text>
</comment>
<gene>
    <name evidence="2" type="ORF">MEDL_55210</name>
</gene>
<evidence type="ECO:0000313" key="3">
    <source>
        <dbReference type="Proteomes" id="UP000683360"/>
    </source>
</evidence>
<feature type="compositionally biased region" description="Basic and acidic residues" evidence="1">
    <location>
        <begin position="343"/>
        <end position="363"/>
    </location>
</feature>
<keyword evidence="3" id="KW-1185">Reference proteome</keyword>
<name>A0A8S3UKY2_MYTED</name>
<evidence type="ECO:0000256" key="1">
    <source>
        <dbReference type="SAM" id="MobiDB-lite"/>
    </source>
</evidence>
<dbReference type="EMBL" id="CAJPWZ010002690">
    <property type="protein sequence ID" value="CAG2243069.1"/>
    <property type="molecule type" value="Genomic_DNA"/>
</dbReference>
<proteinExistence type="predicted"/>
<accession>A0A8S3UKY2</accession>
<protein>
    <submittedName>
        <fullName evidence="2">Uncharacterized protein</fullName>
    </submittedName>
</protein>
<feature type="compositionally biased region" description="Polar residues" evidence="1">
    <location>
        <begin position="314"/>
        <end position="342"/>
    </location>
</feature>
<feature type="compositionally biased region" description="Basic residues" evidence="1">
    <location>
        <begin position="262"/>
        <end position="271"/>
    </location>
</feature>
<evidence type="ECO:0000313" key="2">
    <source>
        <dbReference type="EMBL" id="CAG2243069.1"/>
    </source>
</evidence>
<sequence>MIICKHILTSSFKMDRTSDEALHCCKVPIFNGKRTSLDDGPHYLPFSKKYLRSFDLFSSIEKTTDITPDENEDTTNLTFRPRVNSCPQTFKTRNNKQHAISDEVSRLGLTAESVYDDFKSEIDENERYLEENNDSRFSTEYTGSKLLKDVQNVPNCSISREEKILKEKTAEEIKNDNIGRRLSGFGHFDILDLNNIADIPGKSSTSTALQKAKDCNRYQDTLGLLWLNEDTLSFSSPEMVDGEGKTNSTESGWSSDPGDRQKIRHKKRLSKKSAQNQIAGERHNIDDTKSFQIQPENEQRTIDIEGQIATIKHSANTTETNNSSEDQNISNVKTLKNKTNTGSKHETAEHQDSNEEDMHEHASFQKQTLQWVTTSKVRQSGLKLDRSVHIVPLKDLADKVITWIERLMKIRIAVKTL</sequence>
<dbReference type="OrthoDB" id="6101940at2759"/>